<proteinExistence type="inferred from homology"/>
<gene>
    <name evidence="2" type="primary">PARPA_11826.1 scaffold 44631</name>
    <name evidence="1" type="synonym">AIM41</name>
</gene>
<dbReference type="PANTHER" id="PTHR28055">
    <property type="entry name" value="ALTERED INHERITANCE OF MITOCHONDRIA PROTEIN 41, MITOCHONDRIAL"/>
    <property type="match status" value="1"/>
</dbReference>
<reference evidence="2 3" key="1">
    <citation type="submission" date="2014-09" db="EMBL/GenBank/DDBJ databases">
        <authorList>
            <person name="Ellenberger Sabrina"/>
        </authorList>
    </citation>
    <scope>NUCLEOTIDE SEQUENCE [LARGE SCALE GENOMIC DNA]</scope>
    <source>
        <strain evidence="2 3">CBS 412.66</strain>
    </source>
</reference>
<dbReference type="InterPro" id="IPR042184">
    <property type="entry name" value="YqeY/Aim41_N"/>
</dbReference>
<dbReference type="GO" id="GO:0005739">
    <property type="term" value="C:mitochondrion"/>
    <property type="evidence" value="ECO:0007669"/>
    <property type="project" value="UniProtKB-SubCell"/>
</dbReference>
<dbReference type="InterPro" id="IPR019004">
    <property type="entry name" value="YqeY/Aim41"/>
</dbReference>
<dbReference type="Pfam" id="PF09424">
    <property type="entry name" value="YqeY"/>
    <property type="match status" value="1"/>
</dbReference>
<keyword evidence="3" id="KW-1185">Reference proteome</keyword>
<dbReference type="InterPro" id="IPR023168">
    <property type="entry name" value="GatB_Yqey_C_2"/>
</dbReference>
<dbReference type="Proteomes" id="UP000054107">
    <property type="component" value="Unassembled WGS sequence"/>
</dbReference>
<comment type="subcellular location">
    <subcellularLocation>
        <location evidence="1">Mitochondrion</location>
    </subcellularLocation>
</comment>
<evidence type="ECO:0000256" key="1">
    <source>
        <dbReference type="RuleBase" id="RU365099"/>
    </source>
</evidence>
<evidence type="ECO:0000313" key="2">
    <source>
        <dbReference type="EMBL" id="CEP17528.1"/>
    </source>
</evidence>
<dbReference type="OrthoDB" id="538640at2759"/>
<name>A0A0B7NQE0_9FUNG</name>
<organism evidence="2 3">
    <name type="scientific">Parasitella parasitica</name>
    <dbReference type="NCBI Taxonomy" id="35722"/>
    <lineage>
        <taxon>Eukaryota</taxon>
        <taxon>Fungi</taxon>
        <taxon>Fungi incertae sedis</taxon>
        <taxon>Mucoromycota</taxon>
        <taxon>Mucoromycotina</taxon>
        <taxon>Mucoromycetes</taxon>
        <taxon>Mucorales</taxon>
        <taxon>Mucorineae</taxon>
        <taxon>Mucoraceae</taxon>
        <taxon>Parasitella</taxon>
    </lineage>
</organism>
<dbReference type="STRING" id="35722.A0A0B7NQE0"/>
<dbReference type="Gene3D" id="1.10.10.410">
    <property type="match status" value="1"/>
</dbReference>
<evidence type="ECO:0000313" key="3">
    <source>
        <dbReference type="Proteomes" id="UP000054107"/>
    </source>
</evidence>
<dbReference type="InterPro" id="IPR003789">
    <property type="entry name" value="Asn/Gln_tRNA_amidoTrase-B-like"/>
</dbReference>
<dbReference type="GO" id="GO:0016884">
    <property type="term" value="F:carbon-nitrogen ligase activity, with glutamine as amido-N-donor"/>
    <property type="evidence" value="ECO:0007669"/>
    <property type="project" value="UniProtKB-UniRule"/>
</dbReference>
<sequence>MSLLARISGSIRPISFTASRYYTSGAVSAESLVTRLKNDRKTFMKEKKQPNLNVVKGLLSDFTYFTKSTDFVEGSSEEDACMSVLQKAIKRRQDSVNQYEAGGRPELAEKERVELKVLQSYLPEQMSPELIEKELKDIIKEVGATTSRDMGKVMKAWKHDSTTADRKLVSDIVKKLLN</sequence>
<dbReference type="EMBL" id="LN733691">
    <property type="protein sequence ID" value="CEP17528.1"/>
    <property type="molecule type" value="Genomic_DNA"/>
</dbReference>
<dbReference type="Gene3D" id="1.10.1510.10">
    <property type="entry name" value="Uncharacterised protein YqeY/AIM41 PF09424, N-terminal domain"/>
    <property type="match status" value="1"/>
</dbReference>
<comment type="similarity">
    <text evidence="1">Belongs to the AIM41 family.</text>
</comment>
<dbReference type="SUPFAM" id="SSF89095">
    <property type="entry name" value="GatB/YqeY motif"/>
    <property type="match status" value="1"/>
</dbReference>
<dbReference type="PANTHER" id="PTHR28055:SF1">
    <property type="entry name" value="ALTERED INHERITANCE OF MITOCHONDRIA PROTEIN 41, MITOCHONDRIAL"/>
    <property type="match status" value="1"/>
</dbReference>
<accession>A0A0B7NQE0</accession>
<dbReference type="AlphaFoldDB" id="A0A0B7NQE0"/>
<keyword evidence="1" id="KW-0496">Mitochondrion</keyword>
<protein>
    <recommendedName>
        <fullName evidence="1">Altered inheritance of mitochondria protein 41</fullName>
    </recommendedName>
</protein>